<accession>A0A0E9RFE8</accession>
<organism evidence="1">
    <name type="scientific">Anguilla anguilla</name>
    <name type="common">European freshwater eel</name>
    <name type="synonym">Muraena anguilla</name>
    <dbReference type="NCBI Taxonomy" id="7936"/>
    <lineage>
        <taxon>Eukaryota</taxon>
        <taxon>Metazoa</taxon>
        <taxon>Chordata</taxon>
        <taxon>Craniata</taxon>
        <taxon>Vertebrata</taxon>
        <taxon>Euteleostomi</taxon>
        <taxon>Actinopterygii</taxon>
        <taxon>Neopterygii</taxon>
        <taxon>Teleostei</taxon>
        <taxon>Anguilliformes</taxon>
        <taxon>Anguillidae</taxon>
        <taxon>Anguilla</taxon>
    </lineage>
</organism>
<protein>
    <submittedName>
        <fullName evidence="1">Uncharacterized protein</fullName>
    </submittedName>
</protein>
<name>A0A0E9RFE8_ANGAN</name>
<dbReference type="AlphaFoldDB" id="A0A0E9RFE8"/>
<evidence type="ECO:0000313" key="1">
    <source>
        <dbReference type="EMBL" id="JAH27537.1"/>
    </source>
</evidence>
<reference evidence="1" key="1">
    <citation type="submission" date="2014-11" db="EMBL/GenBank/DDBJ databases">
        <authorList>
            <person name="Amaro Gonzalez C."/>
        </authorList>
    </citation>
    <scope>NUCLEOTIDE SEQUENCE</scope>
</reference>
<reference evidence="1" key="2">
    <citation type="journal article" date="2015" name="Fish Shellfish Immunol.">
        <title>Early steps in the European eel (Anguilla anguilla)-Vibrio vulnificus interaction in the gills: Role of the RtxA13 toxin.</title>
        <authorList>
            <person name="Callol A."/>
            <person name="Pajuelo D."/>
            <person name="Ebbesson L."/>
            <person name="Teles M."/>
            <person name="MacKenzie S."/>
            <person name="Amaro C."/>
        </authorList>
    </citation>
    <scope>NUCLEOTIDE SEQUENCE</scope>
</reference>
<proteinExistence type="predicted"/>
<sequence>MATAFFFTNTTILTFLLRGEWKSISLCLNLNKNLILLSSFFTLRITKKIDRRKK</sequence>
<dbReference type="EMBL" id="GBXM01081040">
    <property type="protein sequence ID" value="JAH27537.1"/>
    <property type="molecule type" value="Transcribed_RNA"/>
</dbReference>